<name>A0AAN8EJT4_9EURO</name>
<dbReference type="Gene3D" id="3.10.110.10">
    <property type="entry name" value="Ubiquitin Conjugating Enzyme"/>
    <property type="match status" value="2"/>
</dbReference>
<evidence type="ECO:0000313" key="4">
    <source>
        <dbReference type="EMBL" id="KAK5957494.1"/>
    </source>
</evidence>
<accession>A0AAN8EJT4</accession>
<feature type="domain" description="UBC core" evidence="3">
    <location>
        <begin position="297"/>
        <end position="449"/>
    </location>
</feature>
<evidence type="ECO:0000256" key="1">
    <source>
        <dbReference type="ARBA" id="ARBA00022786"/>
    </source>
</evidence>
<dbReference type="EMBL" id="JAKLMC020000003">
    <property type="protein sequence ID" value="KAK5957494.1"/>
    <property type="molecule type" value="Genomic_DNA"/>
</dbReference>
<feature type="region of interest" description="Disordered" evidence="2">
    <location>
        <begin position="429"/>
        <end position="449"/>
    </location>
</feature>
<evidence type="ECO:0000313" key="5">
    <source>
        <dbReference type="Proteomes" id="UP001316803"/>
    </source>
</evidence>
<sequence>MANQSLLRIAKEIKGIQASNDLSIIVAHQDEDIRNVKTLILGTPGSPYEYGFFEFAVKFGAEYPSKPPKVEAKTTNHGRTRFNPNIYAGGKVCLSILGTWHGELPGEEWSSAQGLESVLWSVQSLMSNDPYGNEPGFEGRTTDDDKKKNDAYCAKIRHETIRVAVIQKIEAMFGIQPDGSVQKAPDTEKWQSESEEASEEEEEPKDKLKWEPFNDWQKRRFLWYYEAYLTTIETHAPKHKEGEKFETMPFEGGSNTMDGTFQYGQLGKRLLRIKEVINQETEDWAKEGALAKQRDSSKAYSMQSQFNVVKQNQKNGGIMNIDLELEDGNPFVWIMTYFGKPESNLDGGVFKIKISTSVRFPEEQPRVKVVTPVYHHKVSKDGVLCYNANKPEEMKNHIQMIVFALEEESPPYDPRTIVNPDAAKMFFGSADDKKKYNRQQRRSAQASLE</sequence>
<dbReference type="Pfam" id="PF00179">
    <property type="entry name" value="UQ_con"/>
    <property type="match status" value="2"/>
</dbReference>
<dbReference type="CDD" id="cd00195">
    <property type="entry name" value="UBCc_UEV"/>
    <property type="match status" value="1"/>
</dbReference>
<organism evidence="4 5">
    <name type="scientific">Knufia fluminis</name>
    <dbReference type="NCBI Taxonomy" id="191047"/>
    <lineage>
        <taxon>Eukaryota</taxon>
        <taxon>Fungi</taxon>
        <taxon>Dikarya</taxon>
        <taxon>Ascomycota</taxon>
        <taxon>Pezizomycotina</taxon>
        <taxon>Eurotiomycetes</taxon>
        <taxon>Chaetothyriomycetidae</taxon>
        <taxon>Chaetothyriales</taxon>
        <taxon>Trichomeriaceae</taxon>
        <taxon>Knufia</taxon>
    </lineage>
</organism>
<proteinExistence type="predicted"/>
<keyword evidence="1" id="KW-0833">Ubl conjugation pathway</keyword>
<dbReference type="PROSITE" id="PS50127">
    <property type="entry name" value="UBC_2"/>
    <property type="match status" value="2"/>
</dbReference>
<dbReference type="CDD" id="cd23809">
    <property type="entry name" value="UBCc_UBE2Z"/>
    <property type="match status" value="1"/>
</dbReference>
<keyword evidence="5" id="KW-1185">Reference proteome</keyword>
<feature type="compositionally biased region" description="Acidic residues" evidence="2">
    <location>
        <begin position="193"/>
        <end position="203"/>
    </location>
</feature>
<dbReference type="PANTHER" id="PTHR24067">
    <property type="entry name" value="UBIQUITIN-CONJUGATING ENZYME E2"/>
    <property type="match status" value="1"/>
</dbReference>
<dbReference type="InterPro" id="IPR050113">
    <property type="entry name" value="Ub_conjugating_enzyme"/>
</dbReference>
<dbReference type="SMART" id="SM00212">
    <property type="entry name" value="UBCc"/>
    <property type="match status" value="2"/>
</dbReference>
<dbReference type="SUPFAM" id="SSF54495">
    <property type="entry name" value="UBC-like"/>
    <property type="match status" value="2"/>
</dbReference>
<dbReference type="InterPro" id="IPR016135">
    <property type="entry name" value="UBQ-conjugating_enzyme/RWD"/>
</dbReference>
<protein>
    <recommendedName>
        <fullName evidence="3">UBC core domain-containing protein</fullName>
    </recommendedName>
</protein>
<evidence type="ECO:0000259" key="3">
    <source>
        <dbReference type="PROSITE" id="PS50127"/>
    </source>
</evidence>
<dbReference type="InterPro" id="IPR000608">
    <property type="entry name" value="UBC"/>
</dbReference>
<gene>
    <name evidence="4" type="ORF">OHC33_001869</name>
</gene>
<feature type="region of interest" description="Disordered" evidence="2">
    <location>
        <begin position="177"/>
        <end position="207"/>
    </location>
</feature>
<comment type="caution">
    <text evidence="4">The sequence shown here is derived from an EMBL/GenBank/DDBJ whole genome shotgun (WGS) entry which is preliminary data.</text>
</comment>
<reference evidence="4 5" key="1">
    <citation type="submission" date="2022-12" db="EMBL/GenBank/DDBJ databases">
        <title>Genomic features and morphological characterization of a novel Knufia sp. strain isolated from spacecraft assembly facility.</title>
        <authorList>
            <person name="Teixeira M."/>
            <person name="Chander A.M."/>
            <person name="Stajich J.E."/>
            <person name="Venkateswaran K."/>
        </authorList>
    </citation>
    <scope>NUCLEOTIDE SEQUENCE [LARGE SCALE GENOMIC DNA]</scope>
    <source>
        <strain evidence="4 5">FJI-L2-BK-P2</strain>
    </source>
</reference>
<dbReference type="AlphaFoldDB" id="A0AAN8EJT4"/>
<evidence type="ECO:0000256" key="2">
    <source>
        <dbReference type="SAM" id="MobiDB-lite"/>
    </source>
</evidence>
<feature type="domain" description="UBC core" evidence="3">
    <location>
        <begin position="4"/>
        <end position="165"/>
    </location>
</feature>
<dbReference type="Proteomes" id="UP001316803">
    <property type="component" value="Unassembled WGS sequence"/>
</dbReference>